<dbReference type="Gene3D" id="3.40.50.2000">
    <property type="entry name" value="Glycogen Phosphorylase B"/>
    <property type="match status" value="1"/>
</dbReference>
<keyword evidence="1" id="KW-0808">Transferase</keyword>
<evidence type="ECO:0000313" key="1">
    <source>
        <dbReference type="EMBL" id="EAS49692.1"/>
    </source>
</evidence>
<dbReference type="AlphaFoldDB" id="Q1YH87"/>
<reference evidence="1 2" key="1">
    <citation type="journal article" date="2008" name="Appl. Environ. Microbiol.">
        <title>Genomic insights into Mn(II) oxidation by the marine alphaproteobacterium Aurantimonas sp. strain SI85-9A1.</title>
        <authorList>
            <person name="Dick G.J."/>
            <person name="Podell S."/>
            <person name="Johnson H.A."/>
            <person name="Rivera-Espinoza Y."/>
            <person name="Bernier-Latmani R."/>
            <person name="McCarthy J.K."/>
            <person name="Torpey J.W."/>
            <person name="Clement B.G."/>
            <person name="Gaasterland T."/>
            <person name="Tebo B.M."/>
        </authorList>
    </citation>
    <scope>NUCLEOTIDE SEQUENCE [LARGE SCALE GENOMIC DNA]</scope>
    <source>
        <strain evidence="1 2">SI85-9A1</strain>
    </source>
</reference>
<comment type="caution">
    <text evidence="1">The sequence shown here is derived from an EMBL/GenBank/DDBJ whole genome shotgun (WGS) entry which is preliminary data.</text>
</comment>
<keyword evidence="2" id="KW-1185">Reference proteome</keyword>
<dbReference type="Proteomes" id="UP000000321">
    <property type="component" value="Unassembled WGS sequence"/>
</dbReference>
<proteinExistence type="predicted"/>
<dbReference type="BioCyc" id="AURANTIMONAS:SI859A1_00351-MONOMER"/>
<gene>
    <name evidence="1" type="ORF">SI859A1_00351</name>
</gene>
<dbReference type="EMBL" id="AAPJ01000004">
    <property type="protein sequence ID" value="EAS49692.1"/>
    <property type="molecule type" value="Genomic_DNA"/>
</dbReference>
<dbReference type="Pfam" id="PF13692">
    <property type="entry name" value="Glyco_trans_1_4"/>
    <property type="match status" value="1"/>
</dbReference>
<protein>
    <submittedName>
        <fullName evidence="1">Possible glycosyl transferase</fullName>
    </submittedName>
</protein>
<organism evidence="1 2">
    <name type="scientific">Aurantimonas manganoxydans (strain ATCC BAA-1229 / DSM 21871 / SI85-9A1)</name>
    <dbReference type="NCBI Taxonomy" id="287752"/>
    <lineage>
        <taxon>Bacteria</taxon>
        <taxon>Pseudomonadati</taxon>
        <taxon>Pseudomonadota</taxon>
        <taxon>Alphaproteobacteria</taxon>
        <taxon>Hyphomicrobiales</taxon>
        <taxon>Aurantimonadaceae</taxon>
        <taxon>Aurantimonas</taxon>
    </lineage>
</organism>
<dbReference type="SUPFAM" id="SSF53756">
    <property type="entry name" value="UDP-Glycosyltransferase/glycogen phosphorylase"/>
    <property type="match status" value="1"/>
</dbReference>
<sequence length="433" mass="45922">MPAFCSLQRTPLVCRMHLLFLSSLLPDGRPSTGFEIANHAIAQSYRRQGVRLSFAGFRRPGSRQPAADEICLGELAIENAAASLSQKIGWVGAATLRNLPVSAAKVAGLTRDGIRARLAEAGPVDGYVLSSVQMPAAYPFLAREKPSIFIAHNVEHRSAAENARNAGRLHTRALYAREAALLRRVEHCICRDAAVIHTLSEEDRAALGLAGSARCRPLALTTGRSPRADDGVRSHDVGLIGTWSWAPNRVGLDWFLAQVVPRLPSDIRVAIAGSFDGTPPALPGNVSFLGRVADAQAFVGASRVLALATRGGTGIQLKTIETFEEGMPAVATPQALRGVGAVPANVRTADDPQDFADRLVELVAAERAGESVRMDGADFVRTQTAALDAGIAASLDMLRTALSRRVNNGTEQRDTAHMAGEAGQVALAGRDQA</sequence>
<accession>Q1YH87</accession>
<name>Q1YH87_AURMS</name>
<dbReference type="GO" id="GO:0016740">
    <property type="term" value="F:transferase activity"/>
    <property type="evidence" value="ECO:0007669"/>
    <property type="project" value="UniProtKB-KW"/>
</dbReference>
<evidence type="ECO:0000313" key="2">
    <source>
        <dbReference type="Proteomes" id="UP000000321"/>
    </source>
</evidence>
<dbReference type="HOGENOM" id="CLU_028014_4_1_5"/>